<gene>
    <name evidence="1" type="ORF">LCMAC103_00950</name>
</gene>
<sequence length="130" mass="15391">MACSKASLCNLRKVVKELISDLRDHVFTANDEYVDLLFVEMYFDKLPPQELMKNMIDRVVPHADMIAGRNETFFLEHPVLFQDLKADRTQHYKGFWKDRRVTAEDKNVIWEYFDTILEIAQNYEAADVEK</sequence>
<evidence type="ECO:0000313" key="1">
    <source>
        <dbReference type="EMBL" id="QBK86764.1"/>
    </source>
</evidence>
<proteinExistence type="predicted"/>
<reference evidence="1" key="1">
    <citation type="journal article" date="2019" name="MBio">
        <title>Virus Genomes from Deep Sea Sediments Expand the Ocean Megavirome and Support Independent Origins of Viral Gigantism.</title>
        <authorList>
            <person name="Backstrom D."/>
            <person name="Yutin N."/>
            <person name="Jorgensen S.L."/>
            <person name="Dharamshi J."/>
            <person name="Homa F."/>
            <person name="Zaremba-Niedwiedzka K."/>
            <person name="Spang A."/>
            <person name="Wolf Y.I."/>
            <person name="Koonin E.V."/>
            <person name="Ettema T.J."/>
        </authorList>
    </citation>
    <scope>NUCLEOTIDE SEQUENCE</scope>
</reference>
<name>A0A481YW34_9VIRU</name>
<organism evidence="1">
    <name type="scientific">Marseillevirus LCMAC103</name>
    <dbReference type="NCBI Taxonomy" id="2506604"/>
    <lineage>
        <taxon>Viruses</taxon>
        <taxon>Varidnaviria</taxon>
        <taxon>Bamfordvirae</taxon>
        <taxon>Nucleocytoviricota</taxon>
        <taxon>Megaviricetes</taxon>
        <taxon>Pimascovirales</taxon>
        <taxon>Pimascovirales incertae sedis</taxon>
        <taxon>Marseilleviridae</taxon>
    </lineage>
</organism>
<accession>A0A481YW34</accession>
<dbReference type="EMBL" id="MK500336">
    <property type="protein sequence ID" value="QBK86764.1"/>
    <property type="molecule type" value="Genomic_DNA"/>
</dbReference>
<protein>
    <submittedName>
        <fullName evidence="1">Uncharacterized protein</fullName>
    </submittedName>
</protein>